<keyword evidence="25" id="KW-1185">Reference proteome</keyword>
<evidence type="ECO:0000256" key="16">
    <source>
        <dbReference type="ARBA" id="ARBA00023136"/>
    </source>
</evidence>
<feature type="transmembrane region" description="Helical" evidence="22">
    <location>
        <begin position="612"/>
        <end position="635"/>
    </location>
</feature>
<keyword evidence="9 22" id="KW-0812">Transmembrane</keyword>
<keyword evidence="12 21" id="KW-0547">Nucleotide-binding</keyword>
<evidence type="ECO:0000256" key="18">
    <source>
        <dbReference type="ARBA" id="ARBA00023180"/>
    </source>
</evidence>
<keyword evidence="10" id="KW-0732">Signal</keyword>
<dbReference type="STRING" id="218851.A0A2G5EWJ1"/>
<dbReference type="EMBL" id="KZ305021">
    <property type="protein sequence ID" value="PIA60096.1"/>
    <property type="molecule type" value="Genomic_DNA"/>
</dbReference>
<dbReference type="PROSITE" id="PS00107">
    <property type="entry name" value="PROTEIN_KINASE_ATP"/>
    <property type="match status" value="1"/>
</dbReference>
<keyword evidence="13" id="KW-0418">Kinase</keyword>
<dbReference type="Pfam" id="PF08263">
    <property type="entry name" value="LRRNT_2"/>
    <property type="match status" value="1"/>
</dbReference>
<dbReference type="InterPro" id="IPR001611">
    <property type="entry name" value="Leu-rich_rpt"/>
</dbReference>
<dbReference type="InterPro" id="IPR013210">
    <property type="entry name" value="LRR_N_plant-typ"/>
</dbReference>
<dbReference type="Gene3D" id="3.80.10.10">
    <property type="entry name" value="Ribonuclease Inhibitor"/>
    <property type="match status" value="3"/>
</dbReference>
<gene>
    <name evidence="24" type="ORF">AQUCO_00400764v1</name>
</gene>
<dbReference type="EC" id="2.7.11.1" evidence="3"/>
<dbReference type="Pfam" id="PF23598">
    <property type="entry name" value="LRR_14"/>
    <property type="match status" value="1"/>
</dbReference>
<dbReference type="PANTHER" id="PTHR27008">
    <property type="entry name" value="OS04G0122200 PROTEIN"/>
    <property type="match status" value="1"/>
</dbReference>
<evidence type="ECO:0000256" key="6">
    <source>
        <dbReference type="ARBA" id="ARBA00022553"/>
    </source>
</evidence>
<organism evidence="24 25">
    <name type="scientific">Aquilegia coerulea</name>
    <name type="common">Rocky mountain columbine</name>
    <dbReference type="NCBI Taxonomy" id="218851"/>
    <lineage>
        <taxon>Eukaryota</taxon>
        <taxon>Viridiplantae</taxon>
        <taxon>Streptophyta</taxon>
        <taxon>Embryophyta</taxon>
        <taxon>Tracheophyta</taxon>
        <taxon>Spermatophyta</taxon>
        <taxon>Magnoliopsida</taxon>
        <taxon>Ranunculales</taxon>
        <taxon>Ranunculaceae</taxon>
        <taxon>Thalictroideae</taxon>
        <taxon>Aquilegia</taxon>
    </lineage>
</organism>
<keyword evidence="4" id="KW-1003">Cell membrane</keyword>
<keyword evidence="16 22" id="KW-0472">Membrane</keyword>
<dbReference type="SUPFAM" id="SSF52047">
    <property type="entry name" value="RNI-like"/>
    <property type="match status" value="1"/>
</dbReference>
<keyword evidence="18" id="KW-0325">Glycoprotein</keyword>
<dbReference type="SMART" id="SM00220">
    <property type="entry name" value="S_TKc"/>
    <property type="match status" value="1"/>
</dbReference>
<keyword evidence="14 21" id="KW-0067">ATP-binding</keyword>
<evidence type="ECO:0000256" key="4">
    <source>
        <dbReference type="ARBA" id="ARBA00022475"/>
    </source>
</evidence>
<proteinExistence type="inferred from homology"/>
<evidence type="ECO:0000256" key="11">
    <source>
        <dbReference type="ARBA" id="ARBA00022737"/>
    </source>
</evidence>
<evidence type="ECO:0000256" key="19">
    <source>
        <dbReference type="ARBA" id="ARBA00047899"/>
    </source>
</evidence>
<dbReference type="CDD" id="cd14066">
    <property type="entry name" value="STKc_IRAK"/>
    <property type="match status" value="1"/>
</dbReference>
<evidence type="ECO:0000256" key="5">
    <source>
        <dbReference type="ARBA" id="ARBA00022527"/>
    </source>
</evidence>
<sequence length="978" mass="106850">METNHAFPYLLLRLSTANTLGNETDRLALLAMRSLITQDPLKVMTSWNDSHHFCEWEGVACSRRHQRVAALNLQSKGLVGSISSHVGNLSFLRRLALFNNRFHGEFPQEVGYLFRLEYVAVTNNSFEGIIPSNISVCSNLRTLYLSSNSFVGKLPMELGSLSKLVTLVINDNNLIGGISPSLGNLSSLELLSLSDNSLPVTLGQLKSLRDFRIKIISADSNQLSGNLPSDFGLMSNIQLFLIGANQFSGPIPTSLANASTLQLFDIQNNQITGEVPVNVGKLKSLQRFLVHENNLGSGMSGDLDFITSLTNCSNLTILSIDYNSFGGVLPVSIGNFSNQLMEMYFGNNQIFGNIPKEIENLQSLTYLNFSANFITGSIPIGIGNLQNLGILVLRGNRLSGQIPSSIRNMSRLFSLHLSDNILEGPIASSLENHILQTLDLSYNNFTGTIPKKEISLSTRLIDLDLSHNLLSDSIPMEVGNLASLHSLDVSENNLTGEIPTALGMSVSLEYIYLQGNFLQGHLPSSLGSLKGLQVLDVSRNNISGEIPKNFENLLFLKNVNLSLNNLEGEVPITGIFRNASVVSVFGNYRLCGGIAALKLPKCSQSSKQGIPLALKVTLGVLLPSLLMVAVLLVIFMKKKSKAKPPSEQLPADLIRVSYNDLYKATDGFSSTNLIGVGSYGSVYKGFLQQDEGLVAVKVLNLMEHGASKTFVAECETLRAVRHRNLLKILTVCSSVDFNGNDFKALVFEFMPNGSLDSWLHPSLNGQDLTRSLNFSQRLNIAIEVASAVDYLHNHCETPIVHCDMKSSNVLLNNDMTASVGDFGLAKFLSKSISTSNKSETNSIGVRGTIGYIPPEYGMGAEVSTLGDVYSYGVLLLEIFTGKRPTDHMFKEGLTLHDFSKMALPHGVMGVVDKCMLDEETHKGASSSNGIEECLSSILRIGITCSEELVNERMDISNVLRQLHSIKDRMTKYETILIE</sequence>
<dbReference type="InterPro" id="IPR008271">
    <property type="entry name" value="Ser/Thr_kinase_AS"/>
</dbReference>
<keyword evidence="17" id="KW-0675">Receptor</keyword>
<dbReference type="InterPro" id="IPR001245">
    <property type="entry name" value="Ser-Thr/Tyr_kinase_cat_dom"/>
</dbReference>
<keyword evidence="6" id="KW-0597">Phosphoprotein</keyword>
<dbReference type="InParanoid" id="A0A2G5EWJ1"/>
<evidence type="ECO:0000256" key="9">
    <source>
        <dbReference type="ARBA" id="ARBA00022692"/>
    </source>
</evidence>
<dbReference type="FunFam" id="3.80.10.10:FF:000288">
    <property type="entry name" value="LRR receptor-like serine/threonine-protein kinase EFR"/>
    <property type="match status" value="1"/>
</dbReference>
<reference evidence="24 25" key="1">
    <citation type="submission" date="2017-09" db="EMBL/GenBank/DDBJ databases">
        <title>WGS assembly of Aquilegia coerulea Goldsmith.</title>
        <authorList>
            <person name="Hodges S."/>
            <person name="Kramer E."/>
            <person name="Nordborg M."/>
            <person name="Tomkins J."/>
            <person name="Borevitz J."/>
            <person name="Derieg N."/>
            <person name="Yan J."/>
            <person name="Mihaltcheva S."/>
            <person name="Hayes R.D."/>
            <person name="Rokhsar D."/>
        </authorList>
    </citation>
    <scope>NUCLEOTIDE SEQUENCE [LARGE SCALE GENOMIC DNA]</scope>
    <source>
        <strain evidence="25">cv. Goldsmith</strain>
    </source>
</reference>
<dbReference type="FunFam" id="3.30.200.20:FF:000432">
    <property type="entry name" value="LRR receptor-like serine/threonine-protein kinase EFR"/>
    <property type="match status" value="1"/>
</dbReference>
<evidence type="ECO:0000256" key="12">
    <source>
        <dbReference type="ARBA" id="ARBA00022741"/>
    </source>
</evidence>
<dbReference type="InterPro" id="IPR017441">
    <property type="entry name" value="Protein_kinase_ATP_BS"/>
</dbReference>
<evidence type="ECO:0000256" key="20">
    <source>
        <dbReference type="ARBA" id="ARBA00048679"/>
    </source>
</evidence>
<keyword evidence="15 22" id="KW-1133">Transmembrane helix</keyword>
<dbReference type="Gene3D" id="1.10.510.10">
    <property type="entry name" value="Transferase(Phosphotransferase) domain 1"/>
    <property type="match status" value="1"/>
</dbReference>
<comment type="similarity">
    <text evidence="2">Belongs to the protein kinase superfamily. Ser/Thr protein kinase family.</text>
</comment>
<evidence type="ECO:0000313" key="25">
    <source>
        <dbReference type="Proteomes" id="UP000230069"/>
    </source>
</evidence>
<dbReference type="Proteomes" id="UP000230069">
    <property type="component" value="Unassembled WGS sequence"/>
</dbReference>
<dbReference type="InterPro" id="IPR055414">
    <property type="entry name" value="LRR_R13L4/SHOC2-like"/>
</dbReference>
<evidence type="ECO:0000256" key="13">
    <source>
        <dbReference type="ARBA" id="ARBA00022777"/>
    </source>
</evidence>
<evidence type="ECO:0000256" key="1">
    <source>
        <dbReference type="ARBA" id="ARBA00004251"/>
    </source>
</evidence>
<dbReference type="PROSITE" id="PS00108">
    <property type="entry name" value="PROTEIN_KINASE_ST"/>
    <property type="match status" value="1"/>
</dbReference>
<evidence type="ECO:0000256" key="10">
    <source>
        <dbReference type="ARBA" id="ARBA00022729"/>
    </source>
</evidence>
<dbReference type="FunFam" id="1.10.510.10:FF:000358">
    <property type="entry name" value="Putative leucine-rich repeat receptor-like serine/threonine-protein kinase"/>
    <property type="match status" value="1"/>
</dbReference>
<dbReference type="AlphaFoldDB" id="A0A2G5EWJ1"/>
<dbReference type="Pfam" id="PF07714">
    <property type="entry name" value="PK_Tyr_Ser-Thr"/>
    <property type="match status" value="1"/>
</dbReference>
<dbReference type="OrthoDB" id="676979at2759"/>
<evidence type="ECO:0000256" key="3">
    <source>
        <dbReference type="ARBA" id="ARBA00012513"/>
    </source>
</evidence>
<evidence type="ECO:0000256" key="14">
    <source>
        <dbReference type="ARBA" id="ARBA00022840"/>
    </source>
</evidence>
<dbReference type="GO" id="GO:0005524">
    <property type="term" value="F:ATP binding"/>
    <property type="evidence" value="ECO:0007669"/>
    <property type="project" value="UniProtKB-UniRule"/>
</dbReference>
<evidence type="ECO:0000256" key="7">
    <source>
        <dbReference type="ARBA" id="ARBA00022614"/>
    </source>
</evidence>
<comment type="catalytic activity">
    <reaction evidence="19">
        <text>L-threonyl-[protein] + ATP = O-phospho-L-threonyl-[protein] + ADP + H(+)</text>
        <dbReference type="Rhea" id="RHEA:46608"/>
        <dbReference type="Rhea" id="RHEA-COMP:11060"/>
        <dbReference type="Rhea" id="RHEA-COMP:11605"/>
        <dbReference type="ChEBI" id="CHEBI:15378"/>
        <dbReference type="ChEBI" id="CHEBI:30013"/>
        <dbReference type="ChEBI" id="CHEBI:30616"/>
        <dbReference type="ChEBI" id="CHEBI:61977"/>
        <dbReference type="ChEBI" id="CHEBI:456216"/>
        <dbReference type="EC" id="2.7.11.1"/>
    </reaction>
</comment>
<dbReference type="PROSITE" id="PS50011">
    <property type="entry name" value="PROTEIN_KINASE_DOM"/>
    <property type="match status" value="1"/>
</dbReference>
<dbReference type="PANTHER" id="PTHR27008:SF596">
    <property type="entry name" value="OS02G0215500 PROTEIN"/>
    <property type="match status" value="1"/>
</dbReference>
<feature type="binding site" evidence="21">
    <location>
        <position position="697"/>
    </location>
    <ligand>
        <name>ATP</name>
        <dbReference type="ChEBI" id="CHEBI:30616"/>
    </ligand>
</feature>
<dbReference type="InterPro" id="IPR032675">
    <property type="entry name" value="LRR_dom_sf"/>
</dbReference>
<dbReference type="InterPro" id="IPR011009">
    <property type="entry name" value="Kinase-like_dom_sf"/>
</dbReference>
<accession>A0A2G5EWJ1</accession>
<dbReference type="InterPro" id="IPR051809">
    <property type="entry name" value="Plant_receptor-like_S/T_kinase"/>
</dbReference>
<protein>
    <recommendedName>
        <fullName evidence="3">non-specific serine/threonine protein kinase</fullName>
        <ecNumber evidence="3">2.7.11.1</ecNumber>
    </recommendedName>
</protein>
<feature type="domain" description="Protein kinase" evidence="23">
    <location>
        <begin position="668"/>
        <end position="934"/>
    </location>
</feature>
<dbReference type="SUPFAM" id="SSF56112">
    <property type="entry name" value="Protein kinase-like (PK-like)"/>
    <property type="match status" value="1"/>
</dbReference>
<dbReference type="Gene3D" id="3.30.200.20">
    <property type="entry name" value="Phosphorylase Kinase, domain 1"/>
    <property type="match status" value="1"/>
</dbReference>
<dbReference type="GO" id="GO:0004674">
    <property type="term" value="F:protein serine/threonine kinase activity"/>
    <property type="evidence" value="ECO:0007669"/>
    <property type="project" value="UniProtKB-KW"/>
</dbReference>
<evidence type="ECO:0000256" key="15">
    <source>
        <dbReference type="ARBA" id="ARBA00022989"/>
    </source>
</evidence>
<comment type="catalytic activity">
    <reaction evidence="20">
        <text>L-seryl-[protein] + ATP = O-phospho-L-seryl-[protein] + ADP + H(+)</text>
        <dbReference type="Rhea" id="RHEA:17989"/>
        <dbReference type="Rhea" id="RHEA-COMP:9863"/>
        <dbReference type="Rhea" id="RHEA-COMP:11604"/>
        <dbReference type="ChEBI" id="CHEBI:15378"/>
        <dbReference type="ChEBI" id="CHEBI:29999"/>
        <dbReference type="ChEBI" id="CHEBI:30616"/>
        <dbReference type="ChEBI" id="CHEBI:83421"/>
        <dbReference type="ChEBI" id="CHEBI:456216"/>
        <dbReference type="EC" id="2.7.11.1"/>
    </reaction>
</comment>
<dbReference type="FunFam" id="3.80.10.10:FF:000275">
    <property type="entry name" value="Leucine-rich repeat receptor-like protein kinase"/>
    <property type="match status" value="1"/>
</dbReference>
<dbReference type="SUPFAM" id="SSF52058">
    <property type="entry name" value="L domain-like"/>
    <property type="match status" value="1"/>
</dbReference>
<evidence type="ECO:0000313" key="24">
    <source>
        <dbReference type="EMBL" id="PIA60096.1"/>
    </source>
</evidence>
<evidence type="ECO:0000256" key="17">
    <source>
        <dbReference type="ARBA" id="ARBA00023170"/>
    </source>
</evidence>
<evidence type="ECO:0000256" key="8">
    <source>
        <dbReference type="ARBA" id="ARBA00022679"/>
    </source>
</evidence>
<dbReference type="InterPro" id="IPR000719">
    <property type="entry name" value="Prot_kinase_dom"/>
</dbReference>
<name>A0A2G5EWJ1_AQUCA</name>
<keyword evidence="11" id="KW-0677">Repeat</keyword>
<keyword evidence="5" id="KW-0723">Serine/threonine-protein kinase</keyword>
<evidence type="ECO:0000256" key="2">
    <source>
        <dbReference type="ARBA" id="ARBA00008684"/>
    </source>
</evidence>
<evidence type="ECO:0000256" key="21">
    <source>
        <dbReference type="PROSITE-ProRule" id="PRU10141"/>
    </source>
</evidence>
<dbReference type="GO" id="GO:0005886">
    <property type="term" value="C:plasma membrane"/>
    <property type="evidence" value="ECO:0007669"/>
    <property type="project" value="UniProtKB-SubCell"/>
</dbReference>
<keyword evidence="8" id="KW-0808">Transferase</keyword>
<keyword evidence="7" id="KW-0433">Leucine-rich repeat</keyword>
<dbReference type="FunCoup" id="A0A2G5EWJ1">
    <property type="interactions" value="1454"/>
</dbReference>
<comment type="subcellular location">
    <subcellularLocation>
        <location evidence="1">Cell membrane</location>
        <topology evidence="1">Single-pass type I membrane protein</topology>
    </subcellularLocation>
</comment>
<evidence type="ECO:0000256" key="22">
    <source>
        <dbReference type="SAM" id="Phobius"/>
    </source>
</evidence>
<dbReference type="Pfam" id="PF00560">
    <property type="entry name" value="LRR_1"/>
    <property type="match status" value="8"/>
</dbReference>
<evidence type="ECO:0000259" key="23">
    <source>
        <dbReference type="PROSITE" id="PS50011"/>
    </source>
</evidence>